<feature type="compositionally biased region" description="Polar residues" evidence="1">
    <location>
        <begin position="164"/>
        <end position="175"/>
    </location>
</feature>
<comment type="caution">
    <text evidence="3">The sequence shown here is derived from an EMBL/GenBank/DDBJ whole genome shotgun (WGS) entry which is preliminary data.</text>
</comment>
<sequence length="274" mass="31109">MRDVTTTTTTILTIFITTHQLLQPVQSAEMVDIWGIEFCRTSLCGIMPPARWQYCCSNYHRCCAYVEYASNLGPFTFGEAKINLPYPLPSPRKPSEAPRKPSEAPRKPSEAPRKPSEAPRKPSETPRKSSTTPQEASDISASENHQPSRSLPLQEVSKPHVQADQPQTNPQTRLQTRAHAKPQPRLQTKPRTWYHHPPSYSLVKPGSAGPGQPPRSYNDVLRKEDEKLCRAKFCSLLSAEKHRRCCDVYRQCCAYANLSRYNDPFYFDKNMGGY</sequence>
<organism evidence="3 4">
    <name type="scientific">Cherax quadricarinatus</name>
    <name type="common">Australian red claw crayfish</name>
    <dbReference type="NCBI Taxonomy" id="27406"/>
    <lineage>
        <taxon>Eukaryota</taxon>
        <taxon>Metazoa</taxon>
        <taxon>Ecdysozoa</taxon>
        <taxon>Arthropoda</taxon>
        <taxon>Crustacea</taxon>
        <taxon>Multicrustacea</taxon>
        <taxon>Malacostraca</taxon>
        <taxon>Eumalacostraca</taxon>
        <taxon>Eucarida</taxon>
        <taxon>Decapoda</taxon>
        <taxon>Pleocyemata</taxon>
        <taxon>Astacidea</taxon>
        <taxon>Parastacoidea</taxon>
        <taxon>Parastacidae</taxon>
        <taxon>Cherax</taxon>
    </lineage>
</organism>
<feature type="compositionally biased region" description="Polar residues" evidence="1">
    <location>
        <begin position="128"/>
        <end position="151"/>
    </location>
</feature>
<protein>
    <submittedName>
        <fullName evidence="3">Uncharacterized protein</fullName>
    </submittedName>
</protein>
<proteinExistence type="predicted"/>
<feature type="chain" id="PRO_5043923270" evidence="2">
    <location>
        <begin position="28"/>
        <end position="274"/>
    </location>
</feature>
<evidence type="ECO:0000256" key="2">
    <source>
        <dbReference type="SAM" id="SignalP"/>
    </source>
</evidence>
<dbReference type="EMBL" id="JARKIK010000890">
    <property type="protein sequence ID" value="KAK8720078.1"/>
    <property type="molecule type" value="Genomic_DNA"/>
</dbReference>
<feature type="compositionally biased region" description="Basic and acidic residues" evidence="1">
    <location>
        <begin position="93"/>
        <end position="127"/>
    </location>
</feature>
<feature type="signal peptide" evidence="2">
    <location>
        <begin position="1"/>
        <end position="27"/>
    </location>
</feature>
<gene>
    <name evidence="3" type="ORF">OTU49_013592</name>
</gene>
<evidence type="ECO:0000313" key="3">
    <source>
        <dbReference type="EMBL" id="KAK8720078.1"/>
    </source>
</evidence>
<keyword evidence="2" id="KW-0732">Signal</keyword>
<evidence type="ECO:0000256" key="1">
    <source>
        <dbReference type="SAM" id="MobiDB-lite"/>
    </source>
</evidence>
<evidence type="ECO:0000313" key="4">
    <source>
        <dbReference type="Proteomes" id="UP001445076"/>
    </source>
</evidence>
<accession>A0AAW0VT12</accession>
<dbReference type="AlphaFoldDB" id="A0AAW0VT12"/>
<dbReference type="Proteomes" id="UP001445076">
    <property type="component" value="Unassembled WGS sequence"/>
</dbReference>
<feature type="region of interest" description="Disordered" evidence="1">
    <location>
        <begin position="88"/>
        <end position="194"/>
    </location>
</feature>
<keyword evidence="4" id="KW-1185">Reference proteome</keyword>
<reference evidence="3 4" key="1">
    <citation type="journal article" date="2024" name="BMC Genomics">
        <title>Genome assembly of redclaw crayfish (Cherax quadricarinatus) provides insights into its immune adaptation and hypoxia tolerance.</title>
        <authorList>
            <person name="Liu Z."/>
            <person name="Zheng J."/>
            <person name="Li H."/>
            <person name="Fang K."/>
            <person name="Wang S."/>
            <person name="He J."/>
            <person name="Zhou D."/>
            <person name="Weng S."/>
            <person name="Chi M."/>
            <person name="Gu Z."/>
            <person name="He J."/>
            <person name="Li F."/>
            <person name="Wang M."/>
        </authorList>
    </citation>
    <scope>NUCLEOTIDE SEQUENCE [LARGE SCALE GENOMIC DNA]</scope>
    <source>
        <strain evidence="3">ZL_2023a</strain>
    </source>
</reference>
<name>A0AAW0VT12_CHEQU</name>